<dbReference type="Pfam" id="PF01825">
    <property type="entry name" value="GPS"/>
    <property type="match status" value="1"/>
</dbReference>
<feature type="transmembrane region" description="Helical" evidence="8">
    <location>
        <begin position="619"/>
        <end position="643"/>
    </location>
</feature>
<proteinExistence type="inferred from homology"/>
<dbReference type="SUPFAM" id="SSF49899">
    <property type="entry name" value="Concanavalin A-like lectins/glucanases"/>
    <property type="match status" value="1"/>
</dbReference>
<evidence type="ECO:0000313" key="12">
    <source>
        <dbReference type="Ensembl" id="ENSAZOP00000018001.1"/>
    </source>
</evidence>
<evidence type="ECO:0000256" key="3">
    <source>
        <dbReference type="ARBA" id="ARBA00022692"/>
    </source>
</evidence>
<dbReference type="FunFam" id="2.60.220.50:FF:000046">
    <property type="entry name" value="Adhesion G protein-coupled receptor D2"/>
    <property type="match status" value="1"/>
</dbReference>
<dbReference type="AlphaFoldDB" id="A0A8B9V5H2"/>
<dbReference type="PROSITE" id="PS50261">
    <property type="entry name" value="G_PROTEIN_RECEP_F2_4"/>
    <property type="match status" value="1"/>
</dbReference>
<dbReference type="GO" id="GO:0007166">
    <property type="term" value="P:cell surface receptor signaling pathway"/>
    <property type="evidence" value="ECO:0007669"/>
    <property type="project" value="InterPro"/>
</dbReference>
<accession>A0A8B9V5H2</accession>
<sequence length="955" mass="106365">MFRRDSRSDSWFFTQEIATIFSYAVPAFINEFQLRGFVDEEGFVRFALIVHGHHSPYLPVFRADGQWHHFCVTWQQENGTWAIYADGKRRASASGLCAAGLAAPQAIYGQGTFIIGQDQDSLGGTFRAKESFSGNITDLHIWQKVLSAEQIEKVRSCWMVEQELVFGWSSNALEVESTVQEVTAQFLCPGPVEECRVFEVGSSGFRYTPCLQSLPFICRYRKDAYWQLKKAQLESSHSLVSRVNALAERTVIPENIFSSDVRDMNLSVALGTLDVLAAVLREGEAPVKPSDLLAVLLLLKQVSSVEVQEGEELKMLELSQYYVEVTEFILEEHNIETWSSVSQVIRGPMAVVELCDRMVSLLAPLLTAGRTKITIQHRNVGMEVRKLELSRPELSSEAYLIHSPEKDRPDYIEVPEEEMQRLKAKGRLRSLSLVVPVALPQHLYWEEGSSPCPLEPGGVLAPIPQGSLCPGLRRVMVKNMWFGYGSLQHCLTDHGSITASQDVAASDRGQKSLRTAVGTAVISSTLLSDDQEISTSVRYRLQHRIKDLPDKLLGPICAFWNFSLSPDAGGMWSTAGCSVVTSLPDSTVCFCNHTTNFAVLLQVYEMPRTTKEEITLQTLTFIGCGVSFCALIVTFILFLAVGVPKSERTTVHKNLIFALAAAEALLMFSELAKTNQVVCFMVTAFLHLFFMAAFSWMLVEGLLLWSKVVAVNMSEDRRMKFYYLTGWGLPAVIVAVTLATSFDKYVADSRCWLNVQTNVIWAFVGPVLFILAVNTFVLFRVVMVTVSSARRRSKMLTPNSSLENQIGTQIWATAKPILVLLPVLGLTWVCGVLVHLSIVWAYVFIVLNSLQGLYIFLVYAIYNSEVRNAIQRMKDKKKALSFTNCSHPINYLSSPRNTTSWETGKLSPAAESALSSSVQKDPPVKNITNKGNFGAKIPMGISSIMSPERPVCNVF</sequence>
<name>A0A8B9V5H2_9AVES</name>
<dbReference type="Gene3D" id="2.60.120.200">
    <property type="match status" value="1"/>
</dbReference>
<keyword evidence="4 8" id="KW-1133">Transmembrane helix</keyword>
<dbReference type="PROSITE" id="PS50221">
    <property type="entry name" value="GAIN_B"/>
    <property type="match status" value="1"/>
</dbReference>
<dbReference type="InterPro" id="IPR057244">
    <property type="entry name" value="GAIN_B"/>
</dbReference>
<evidence type="ECO:0000256" key="1">
    <source>
        <dbReference type="ARBA" id="ARBA00004141"/>
    </source>
</evidence>
<dbReference type="FunFam" id="2.60.120.200:FF:000171">
    <property type="entry name" value="Adhesion G-protein coupled receptor D2"/>
    <property type="match status" value="1"/>
</dbReference>
<dbReference type="Gene3D" id="1.20.1070.10">
    <property type="entry name" value="Rhodopsin 7-helix transmembrane proteins"/>
    <property type="match status" value="1"/>
</dbReference>
<dbReference type="SMART" id="SM00303">
    <property type="entry name" value="GPS"/>
    <property type="match status" value="1"/>
</dbReference>
<evidence type="ECO:0000256" key="6">
    <source>
        <dbReference type="ARBA" id="ARBA00023157"/>
    </source>
</evidence>
<feature type="transmembrane region" description="Helical" evidence="8">
    <location>
        <begin position="655"/>
        <end position="672"/>
    </location>
</feature>
<dbReference type="InterPro" id="IPR000832">
    <property type="entry name" value="GPCR_2_secretin-like"/>
</dbReference>
<comment type="similarity">
    <text evidence="2">Belongs to the G-protein coupled receptor 2 family. Adhesion G-protein coupled receptor (ADGR) subfamily.</text>
</comment>
<feature type="transmembrane region" description="Helical" evidence="8">
    <location>
        <begin position="817"/>
        <end position="834"/>
    </location>
</feature>
<dbReference type="Pfam" id="PF00002">
    <property type="entry name" value="7tm_2"/>
    <property type="match status" value="1"/>
</dbReference>
<dbReference type="FunFam" id="1.20.1070.10:FF:000252">
    <property type="entry name" value="Adhesion G protein-coupled receptor D2"/>
    <property type="match status" value="1"/>
</dbReference>
<dbReference type="PANTHER" id="PTHR12011">
    <property type="entry name" value="ADHESION G-PROTEIN COUPLED RECEPTOR"/>
    <property type="match status" value="1"/>
</dbReference>
<keyword evidence="6" id="KW-1015">Disulfide bond</keyword>
<dbReference type="InterPro" id="IPR013320">
    <property type="entry name" value="ConA-like_dom_sf"/>
</dbReference>
<evidence type="ECO:0000256" key="7">
    <source>
        <dbReference type="PROSITE-ProRule" id="PRU01172"/>
    </source>
</evidence>
<dbReference type="InterPro" id="IPR046338">
    <property type="entry name" value="GAIN_dom_sf"/>
</dbReference>
<evidence type="ECO:0000259" key="10">
    <source>
        <dbReference type="PROSITE" id="PS50261"/>
    </source>
</evidence>
<feature type="transmembrane region" description="Helical" evidence="8">
    <location>
        <begin position="759"/>
        <end position="786"/>
    </location>
</feature>
<feature type="transmembrane region" description="Helical" evidence="8">
    <location>
        <begin position="840"/>
        <end position="862"/>
    </location>
</feature>
<keyword evidence="3 8" id="KW-0812">Transmembrane</keyword>
<dbReference type="Pfam" id="PF00354">
    <property type="entry name" value="Pentaxin"/>
    <property type="match status" value="1"/>
</dbReference>
<feature type="domain" description="Pentraxin (PTX)" evidence="11">
    <location>
        <begin position="1"/>
        <end position="188"/>
    </location>
</feature>
<reference evidence="12" key="1">
    <citation type="submission" date="2025-08" db="UniProtKB">
        <authorList>
            <consortium name="Ensembl"/>
        </authorList>
    </citation>
    <scope>IDENTIFICATION</scope>
</reference>
<dbReference type="PANTHER" id="PTHR12011:SF58">
    <property type="entry name" value="ADHESION G-PROTEIN COUPLED RECEPTOR D2"/>
    <property type="match status" value="1"/>
</dbReference>
<dbReference type="CDD" id="cd15255">
    <property type="entry name" value="7tmB2_GPR144"/>
    <property type="match status" value="1"/>
</dbReference>
<dbReference type="SMART" id="SM00159">
    <property type="entry name" value="PTX"/>
    <property type="match status" value="1"/>
</dbReference>
<evidence type="ECO:0000256" key="4">
    <source>
        <dbReference type="ARBA" id="ARBA00022989"/>
    </source>
</evidence>
<evidence type="ECO:0000259" key="11">
    <source>
        <dbReference type="PROSITE" id="PS51828"/>
    </source>
</evidence>
<comment type="subcellular location">
    <subcellularLocation>
        <location evidence="1">Membrane</location>
        <topology evidence="1">Multi-pass membrane protein</topology>
    </subcellularLocation>
</comment>
<dbReference type="GO" id="GO:0007189">
    <property type="term" value="P:adenylate cyclase-activating G protein-coupled receptor signaling pathway"/>
    <property type="evidence" value="ECO:0007669"/>
    <property type="project" value="TreeGrafter"/>
</dbReference>
<comment type="caution">
    <text evidence="7">Lacks conserved residue(s) required for the propagation of feature annotation.</text>
</comment>
<organism evidence="12 13">
    <name type="scientific">Anas zonorhyncha</name>
    <name type="common">Eastern spot-billed duck</name>
    <dbReference type="NCBI Taxonomy" id="75864"/>
    <lineage>
        <taxon>Eukaryota</taxon>
        <taxon>Metazoa</taxon>
        <taxon>Chordata</taxon>
        <taxon>Craniata</taxon>
        <taxon>Vertebrata</taxon>
        <taxon>Euteleostomi</taxon>
        <taxon>Archelosauria</taxon>
        <taxon>Archosauria</taxon>
        <taxon>Dinosauria</taxon>
        <taxon>Saurischia</taxon>
        <taxon>Theropoda</taxon>
        <taxon>Coelurosauria</taxon>
        <taxon>Aves</taxon>
        <taxon>Neognathae</taxon>
        <taxon>Galloanserae</taxon>
        <taxon>Anseriformes</taxon>
        <taxon>Anatidae</taxon>
        <taxon>Anatinae</taxon>
        <taxon>Anas</taxon>
    </lineage>
</organism>
<dbReference type="Proteomes" id="UP000694549">
    <property type="component" value="Unplaced"/>
</dbReference>
<dbReference type="PROSITE" id="PS51828">
    <property type="entry name" value="PTX_2"/>
    <property type="match status" value="1"/>
</dbReference>
<feature type="transmembrane region" description="Helical" evidence="8">
    <location>
        <begin position="721"/>
        <end position="739"/>
    </location>
</feature>
<evidence type="ECO:0000313" key="13">
    <source>
        <dbReference type="Proteomes" id="UP000694549"/>
    </source>
</evidence>
<feature type="transmembrane region" description="Helical" evidence="8">
    <location>
        <begin position="684"/>
        <end position="709"/>
    </location>
</feature>
<dbReference type="InterPro" id="IPR017981">
    <property type="entry name" value="GPCR_2-like_7TM"/>
</dbReference>
<dbReference type="GO" id="GO:0004930">
    <property type="term" value="F:G protein-coupled receptor activity"/>
    <property type="evidence" value="ECO:0007669"/>
    <property type="project" value="InterPro"/>
</dbReference>
<dbReference type="PRINTS" id="PR00249">
    <property type="entry name" value="GPCRSECRETIN"/>
</dbReference>
<reference evidence="12" key="2">
    <citation type="submission" date="2025-09" db="UniProtKB">
        <authorList>
            <consortium name="Ensembl"/>
        </authorList>
    </citation>
    <scope>IDENTIFICATION</scope>
</reference>
<evidence type="ECO:0000259" key="9">
    <source>
        <dbReference type="PROSITE" id="PS50221"/>
    </source>
</evidence>
<dbReference type="GO" id="GO:0005886">
    <property type="term" value="C:plasma membrane"/>
    <property type="evidence" value="ECO:0007669"/>
    <property type="project" value="UniProtKB-SubCell"/>
</dbReference>
<keyword evidence="5 8" id="KW-0472">Membrane</keyword>
<keyword evidence="13" id="KW-1185">Reference proteome</keyword>
<feature type="domain" description="G-protein coupled receptors family 2 profile 2" evidence="10">
    <location>
        <begin position="616"/>
        <end position="863"/>
    </location>
</feature>
<dbReference type="InterPro" id="IPR000203">
    <property type="entry name" value="GPS"/>
</dbReference>
<protein>
    <submittedName>
        <fullName evidence="12">Adhesion G protein-coupled receptor D2</fullName>
    </submittedName>
</protein>
<feature type="domain" description="GAIN-B" evidence="9">
    <location>
        <begin position="458"/>
        <end position="607"/>
    </location>
</feature>
<evidence type="ECO:0000256" key="5">
    <source>
        <dbReference type="ARBA" id="ARBA00023136"/>
    </source>
</evidence>
<evidence type="ECO:0000256" key="2">
    <source>
        <dbReference type="ARBA" id="ARBA00007343"/>
    </source>
</evidence>
<dbReference type="InterPro" id="IPR001759">
    <property type="entry name" value="PTX_dom"/>
</dbReference>
<dbReference type="Gene3D" id="2.60.220.50">
    <property type="match status" value="1"/>
</dbReference>
<evidence type="ECO:0000256" key="8">
    <source>
        <dbReference type="SAM" id="Phobius"/>
    </source>
</evidence>
<dbReference type="Ensembl" id="ENSAZOT00000019344.1">
    <property type="protein sequence ID" value="ENSAZOP00000018001.1"/>
    <property type="gene ID" value="ENSAZOG00000011315.1"/>
</dbReference>